<keyword evidence="1" id="KW-0812">Transmembrane</keyword>
<sequence>MRLQKYEGCLSPYLIHAELCCGLEKMLGLALKRSKGKSIFFLFRFGVLVIAVVAAARLCSVATIFSNLWLSIWWQLTSTS</sequence>
<evidence type="ECO:0000313" key="2">
    <source>
        <dbReference type="EMBL" id="PNR57013.1"/>
    </source>
</evidence>
<proteinExistence type="predicted"/>
<evidence type="ECO:0000313" key="3">
    <source>
        <dbReference type="EnsemblPlants" id="PAC:32944056.CDS.1"/>
    </source>
</evidence>
<dbReference type="InParanoid" id="A0A2K1KTA2"/>
<dbReference type="Gramene" id="Pp3c3_4859V3.1">
    <property type="protein sequence ID" value="PAC:32944056.CDS.1"/>
    <property type="gene ID" value="Pp3c3_4859"/>
</dbReference>
<protein>
    <submittedName>
        <fullName evidence="2 3">Uncharacterized protein</fullName>
    </submittedName>
</protein>
<dbReference type="EnsemblPlants" id="Pp3c3_4859V3.1">
    <property type="protein sequence ID" value="PAC:32944056.CDS.1"/>
    <property type="gene ID" value="Pp3c3_4859"/>
</dbReference>
<accession>A0A2K1KTA2</accession>
<organism evidence="2">
    <name type="scientific">Physcomitrium patens</name>
    <name type="common">Spreading-leaved earth moss</name>
    <name type="synonym">Physcomitrella patens</name>
    <dbReference type="NCBI Taxonomy" id="3218"/>
    <lineage>
        <taxon>Eukaryota</taxon>
        <taxon>Viridiplantae</taxon>
        <taxon>Streptophyta</taxon>
        <taxon>Embryophyta</taxon>
        <taxon>Bryophyta</taxon>
        <taxon>Bryophytina</taxon>
        <taxon>Bryopsida</taxon>
        <taxon>Funariidae</taxon>
        <taxon>Funariales</taxon>
        <taxon>Funariaceae</taxon>
        <taxon>Physcomitrium</taxon>
    </lineage>
</organism>
<name>A0A2K1KTA2_PHYPA</name>
<keyword evidence="1" id="KW-0472">Membrane</keyword>
<reference evidence="3" key="3">
    <citation type="submission" date="2020-12" db="UniProtKB">
        <authorList>
            <consortium name="EnsemblPlants"/>
        </authorList>
    </citation>
    <scope>IDENTIFICATION</scope>
</reference>
<reference evidence="2 4" key="1">
    <citation type="journal article" date="2008" name="Science">
        <title>The Physcomitrella genome reveals evolutionary insights into the conquest of land by plants.</title>
        <authorList>
            <person name="Rensing S."/>
            <person name="Lang D."/>
            <person name="Zimmer A."/>
            <person name="Terry A."/>
            <person name="Salamov A."/>
            <person name="Shapiro H."/>
            <person name="Nishiyama T."/>
            <person name="Perroud P.-F."/>
            <person name="Lindquist E."/>
            <person name="Kamisugi Y."/>
            <person name="Tanahashi T."/>
            <person name="Sakakibara K."/>
            <person name="Fujita T."/>
            <person name="Oishi K."/>
            <person name="Shin-I T."/>
            <person name="Kuroki Y."/>
            <person name="Toyoda A."/>
            <person name="Suzuki Y."/>
            <person name="Hashimoto A."/>
            <person name="Yamaguchi K."/>
            <person name="Sugano A."/>
            <person name="Kohara Y."/>
            <person name="Fujiyama A."/>
            <person name="Anterola A."/>
            <person name="Aoki S."/>
            <person name="Ashton N."/>
            <person name="Barbazuk W.B."/>
            <person name="Barker E."/>
            <person name="Bennetzen J."/>
            <person name="Bezanilla M."/>
            <person name="Blankenship R."/>
            <person name="Cho S.H."/>
            <person name="Dutcher S."/>
            <person name="Estelle M."/>
            <person name="Fawcett J.A."/>
            <person name="Gundlach H."/>
            <person name="Hanada K."/>
            <person name="Heyl A."/>
            <person name="Hicks K.A."/>
            <person name="Hugh J."/>
            <person name="Lohr M."/>
            <person name="Mayer K."/>
            <person name="Melkozernov A."/>
            <person name="Murata T."/>
            <person name="Nelson D."/>
            <person name="Pils B."/>
            <person name="Prigge M."/>
            <person name="Reiss B."/>
            <person name="Renner T."/>
            <person name="Rombauts S."/>
            <person name="Rushton P."/>
            <person name="Sanderfoot A."/>
            <person name="Schween G."/>
            <person name="Shiu S.-H."/>
            <person name="Stueber K."/>
            <person name="Theodoulou F.L."/>
            <person name="Tu H."/>
            <person name="Van de Peer Y."/>
            <person name="Verrier P.J."/>
            <person name="Waters E."/>
            <person name="Wood A."/>
            <person name="Yang L."/>
            <person name="Cove D."/>
            <person name="Cuming A."/>
            <person name="Hasebe M."/>
            <person name="Lucas S."/>
            <person name="Mishler D.B."/>
            <person name="Reski R."/>
            <person name="Grigoriev I."/>
            <person name="Quatrano R.S."/>
            <person name="Boore J.L."/>
        </authorList>
    </citation>
    <scope>NUCLEOTIDE SEQUENCE [LARGE SCALE GENOMIC DNA]</scope>
    <source>
        <strain evidence="3 4">cv. Gransden 2004</strain>
    </source>
</reference>
<feature type="transmembrane region" description="Helical" evidence="1">
    <location>
        <begin position="41"/>
        <end position="74"/>
    </location>
</feature>
<gene>
    <name evidence="2" type="ORF">PHYPA_004006</name>
</gene>
<keyword evidence="4" id="KW-1185">Reference proteome</keyword>
<evidence type="ECO:0000313" key="4">
    <source>
        <dbReference type="Proteomes" id="UP000006727"/>
    </source>
</evidence>
<dbReference type="AlphaFoldDB" id="A0A2K1KTA2"/>
<dbReference type="Proteomes" id="UP000006727">
    <property type="component" value="Chromosome 3"/>
</dbReference>
<reference evidence="2 4" key="2">
    <citation type="journal article" date="2018" name="Plant J.">
        <title>The Physcomitrella patens chromosome-scale assembly reveals moss genome structure and evolution.</title>
        <authorList>
            <person name="Lang D."/>
            <person name="Ullrich K.K."/>
            <person name="Murat F."/>
            <person name="Fuchs J."/>
            <person name="Jenkins J."/>
            <person name="Haas F.B."/>
            <person name="Piednoel M."/>
            <person name="Gundlach H."/>
            <person name="Van Bel M."/>
            <person name="Meyberg R."/>
            <person name="Vives C."/>
            <person name="Morata J."/>
            <person name="Symeonidi A."/>
            <person name="Hiss M."/>
            <person name="Muchero W."/>
            <person name="Kamisugi Y."/>
            <person name="Saleh O."/>
            <person name="Blanc G."/>
            <person name="Decker E.L."/>
            <person name="van Gessel N."/>
            <person name="Grimwood J."/>
            <person name="Hayes R.D."/>
            <person name="Graham S.W."/>
            <person name="Gunter L.E."/>
            <person name="McDaniel S.F."/>
            <person name="Hoernstein S.N.W."/>
            <person name="Larsson A."/>
            <person name="Li F.W."/>
            <person name="Perroud P.F."/>
            <person name="Phillips J."/>
            <person name="Ranjan P."/>
            <person name="Rokshar D.S."/>
            <person name="Rothfels C.J."/>
            <person name="Schneider L."/>
            <person name="Shu S."/>
            <person name="Stevenson D.W."/>
            <person name="Thummler F."/>
            <person name="Tillich M."/>
            <person name="Villarreal Aguilar J.C."/>
            <person name="Widiez T."/>
            <person name="Wong G.K."/>
            <person name="Wymore A."/>
            <person name="Zhang Y."/>
            <person name="Zimmer A.D."/>
            <person name="Quatrano R.S."/>
            <person name="Mayer K.F.X."/>
            <person name="Goodstein D."/>
            <person name="Casacuberta J.M."/>
            <person name="Vandepoele K."/>
            <person name="Reski R."/>
            <person name="Cuming A.C."/>
            <person name="Tuskan G.A."/>
            <person name="Maumus F."/>
            <person name="Salse J."/>
            <person name="Schmutz J."/>
            <person name="Rensing S.A."/>
        </authorList>
    </citation>
    <scope>NUCLEOTIDE SEQUENCE [LARGE SCALE GENOMIC DNA]</scope>
    <source>
        <strain evidence="3 4">cv. Gransden 2004</strain>
    </source>
</reference>
<evidence type="ECO:0000256" key="1">
    <source>
        <dbReference type="SAM" id="Phobius"/>
    </source>
</evidence>
<dbReference type="EMBL" id="ABEU02000003">
    <property type="protein sequence ID" value="PNR57013.1"/>
    <property type="molecule type" value="Genomic_DNA"/>
</dbReference>
<keyword evidence="1" id="KW-1133">Transmembrane helix</keyword>